<sequence length="77" mass="8620">MPDVSSATSCWFEPLDILVWWKPTEDFPSSPLTYAQSPPTLTYASPLFSVHPLHAEPPLLLNPQAFNPPHPGWMDTC</sequence>
<gene>
    <name evidence="1" type="primary">Nfu_g_1_002168</name>
</gene>
<dbReference type="EMBL" id="HADY01010320">
    <property type="protein sequence ID" value="SBP48805.1"/>
    <property type="molecule type" value="Transcribed_RNA"/>
</dbReference>
<accession>A0A1A8A3Q7</accession>
<reference evidence="1" key="2">
    <citation type="submission" date="2016-06" db="EMBL/GenBank/DDBJ databases">
        <title>The genome of a short-lived fish provides insights into sex chromosome evolution and the genetic control of aging.</title>
        <authorList>
            <person name="Reichwald K."/>
            <person name="Felder M."/>
            <person name="Petzold A."/>
            <person name="Koch P."/>
            <person name="Groth M."/>
            <person name="Platzer M."/>
        </authorList>
    </citation>
    <scope>NUCLEOTIDE SEQUENCE</scope>
    <source>
        <tissue evidence="1">Brain</tissue>
    </source>
</reference>
<feature type="non-terminal residue" evidence="1">
    <location>
        <position position="77"/>
    </location>
</feature>
<organism evidence="1">
    <name type="scientific">Nothobranchius furzeri</name>
    <name type="common">Turquoise killifish</name>
    <dbReference type="NCBI Taxonomy" id="105023"/>
    <lineage>
        <taxon>Eukaryota</taxon>
        <taxon>Metazoa</taxon>
        <taxon>Chordata</taxon>
        <taxon>Craniata</taxon>
        <taxon>Vertebrata</taxon>
        <taxon>Euteleostomi</taxon>
        <taxon>Actinopterygii</taxon>
        <taxon>Neopterygii</taxon>
        <taxon>Teleostei</taxon>
        <taxon>Neoteleostei</taxon>
        <taxon>Acanthomorphata</taxon>
        <taxon>Ovalentaria</taxon>
        <taxon>Atherinomorphae</taxon>
        <taxon>Cyprinodontiformes</taxon>
        <taxon>Nothobranchiidae</taxon>
        <taxon>Nothobranchius</taxon>
    </lineage>
</organism>
<proteinExistence type="predicted"/>
<evidence type="ECO:0000313" key="1">
    <source>
        <dbReference type="EMBL" id="SBP48805.1"/>
    </source>
</evidence>
<reference evidence="1" key="1">
    <citation type="submission" date="2016-05" db="EMBL/GenBank/DDBJ databases">
        <authorList>
            <person name="Lavstsen T."/>
            <person name="Jespersen J.S."/>
        </authorList>
    </citation>
    <scope>NUCLEOTIDE SEQUENCE</scope>
    <source>
        <tissue evidence="1">Brain</tissue>
    </source>
</reference>
<protein>
    <submittedName>
        <fullName evidence="1">Uncharacterized protein</fullName>
    </submittedName>
</protein>
<dbReference type="AlphaFoldDB" id="A0A1A8A3Q7"/>
<name>A0A1A8A3Q7_NOTFU</name>